<dbReference type="AlphaFoldDB" id="A0ABD5Q6I3"/>
<organism evidence="8 9">
    <name type="scientific">Halorussus aquaticus</name>
    <dbReference type="NCBI Taxonomy" id="2953748"/>
    <lineage>
        <taxon>Archaea</taxon>
        <taxon>Methanobacteriati</taxon>
        <taxon>Methanobacteriota</taxon>
        <taxon>Stenosarchaea group</taxon>
        <taxon>Halobacteria</taxon>
        <taxon>Halobacteriales</taxon>
        <taxon>Haladaptataceae</taxon>
        <taxon>Halorussus</taxon>
    </lineage>
</organism>
<dbReference type="RefSeq" id="WP_254268068.1">
    <property type="nucleotide sequence ID" value="NZ_CP100400.1"/>
</dbReference>
<keyword evidence="5 7" id="KW-0408">Iron</keyword>
<reference evidence="8 9" key="1">
    <citation type="journal article" date="2019" name="Int. J. Syst. Evol. Microbiol.">
        <title>The Global Catalogue of Microorganisms (GCM) 10K type strain sequencing project: providing services to taxonomists for standard genome sequencing and annotation.</title>
        <authorList>
            <consortium name="The Broad Institute Genomics Platform"/>
            <consortium name="The Broad Institute Genome Sequencing Center for Infectious Disease"/>
            <person name="Wu L."/>
            <person name="Ma J."/>
        </authorList>
    </citation>
    <scope>NUCLEOTIDE SEQUENCE [LARGE SCALE GENOMIC DNA]</scope>
    <source>
        <strain evidence="8 9">XZYJ18</strain>
    </source>
</reference>
<dbReference type="Gene3D" id="1.10.630.10">
    <property type="entry name" value="Cytochrome P450"/>
    <property type="match status" value="1"/>
</dbReference>
<dbReference type="PANTHER" id="PTHR24291:SF50">
    <property type="entry name" value="BIFUNCTIONAL ALBAFLAVENONE MONOOXYGENASE_TERPENE SYNTHASE"/>
    <property type="match status" value="1"/>
</dbReference>
<comment type="similarity">
    <text evidence="1 7">Belongs to the cytochrome P450 family.</text>
</comment>
<evidence type="ECO:0000256" key="1">
    <source>
        <dbReference type="ARBA" id="ARBA00010617"/>
    </source>
</evidence>
<evidence type="ECO:0000256" key="7">
    <source>
        <dbReference type="RuleBase" id="RU000461"/>
    </source>
</evidence>
<dbReference type="InterPro" id="IPR036396">
    <property type="entry name" value="Cyt_P450_sf"/>
</dbReference>
<dbReference type="EMBL" id="JBHSHT010000002">
    <property type="protein sequence ID" value="MFC4826322.1"/>
    <property type="molecule type" value="Genomic_DNA"/>
</dbReference>
<evidence type="ECO:0000313" key="9">
    <source>
        <dbReference type="Proteomes" id="UP001595945"/>
    </source>
</evidence>
<evidence type="ECO:0000256" key="5">
    <source>
        <dbReference type="ARBA" id="ARBA00023004"/>
    </source>
</evidence>
<evidence type="ECO:0000256" key="2">
    <source>
        <dbReference type="ARBA" id="ARBA00022617"/>
    </source>
</evidence>
<evidence type="ECO:0000256" key="4">
    <source>
        <dbReference type="ARBA" id="ARBA00023002"/>
    </source>
</evidence>
<name>A0ABD5Q6I3_9EURY</name>
<comment type="caution">
    <text evidence="8">The sequence shown here is derived from an EMBL/GenBank/DDBJ whole genome shotgun (WGS) entry which is preliminary data.</text>
</comment>
<proteinExistence type="inferred from homology"/>
<gene>
    <name evidence="8" type="ORF">ACFO9K_18870</name>
</gene>
<sequence length="438" mass="50774">MTTQSPPGPRGLPFVGNTHQWARDPCDFRERCAEEYGRVVNYEIIGWDAYMLTDPDDVKRVLEDTETFPKHESSIDKLREIVGEGLLTSEGDRWERQREAIQPAFFMSHIENYADIMVSRTEDTVERWRDGGTVDLREEMTRTTLEILVESMFGEDIDLEARGIYEAVEAMQGPLEPQNQPITFLAPDWAPVPFLRRANRAHDHLESQIFDILAERRRADTDREDLLAMLLDADAEMDDEQIRDEMLTFLFAGHETTALTLTYIWDLLSRNPDAETRLHEELADVVDERPTIEDVFEFEYAEAVVKEAMRLYPPAHEIRRSPAEAVTFGDYAVPEESLLVMPTWVLHRDERFWDDSEEFRPERWLGDERRGRPEYAYFPFGGGPRRCIGQQFAMTEAQLVLATMAQEWTLTRDYDDLELSAGVTLQPKGDVPVTTERR</sequence>
<keyword evidence="3 7" id="KW-0479">Metal-binding</keyword>
<keyword evidence="6 7" id="KW-0503">Monooxygenase</keyword>
<dbReference type="PRINTS" id="PR00385">
    <property type="entry name" value="P450"/>
</dbReference>
<dbReference type="InterPro" id="IPR017972">
    <property type="entry name" value="Cyt_P450_CS"/>
</dbReference>
<dbReference type="PANTHER" id="PTHR24291">
    <property type="entry name" value="CYTOCHROME P450 FAMILY 4"/>
    <property type="match status" value="1"/>
</dbReference>
<dbReference type="Pfam" id="PF00067">
    <property type="entry name" value="p450"/>
    <property type="match status" value="1"/>
</dbReference>
<dbReference type="PRINTS" id="PR00463">
    <property type="entry name" value="EP450I"/>
</dbReference>
<dbReference type="InterPro" id="IPR001128">
    <property type="entry name" value="Cyt_P450"/>
</dbReference>
<dbReference type="InterPro" id="IPR050196">
    <property type="entry name" value="Cytochrome_P450_Monoox"/>
</dbReference>
<accession>A0ABD5Q6I3</accession>
<dbReference type="InterPro" id="IPR002401">
    <property type="entry name" value="Cyt_P450_E_grp-I"/>
</dbReference>
<dbReference type="PROSITE" id="PS00086">
    <property type="entry name" value="CYTOCHROME_P450"/>
    <property type="match status" value="1"/>
</dbReference>
<dbReference type="GeneID" id="73046581"/>
<keyword evidence="9" id="KW-1185">Reference proteome</keyword>
<dbReference type="GO" id="GO:0046872">
    <property type="term" value="F:metal ion binding"/>
    <property type="evidence" value="ECO:0007669"/>
    <property type="project" value="UniProtKB-KW"/>
</dbReference>
<dbReference type="Proteomes" id="UP001595945">
    <property type="component" value="Unassembled WGS sequence"/>
</dbReference>
<evidence type="ECO:0000256" key="6">
    <source>
        <dbReference type="ARBA" id="ARBA00023033"/>
    </source>
</evidence>
<keyword evidence="4 7" id="KW-0560">Oxidoreductase</keyword>
<protein>
    <submittedName>
        <fullName evidence="8">Cytochrome P450</fullName>
    </submittedName>
</protein>
<dbReference type="SUPFAM" id="SSF48264">
    <property type="entry name" value="Cytochrome P450"/>
    <property type="match status" value="1"/>
</dbReference>
<dbReference type="GO" id="GO:0004497">
    <property type="term" value="F:monooxygenase activity"/>
    <property type="evidence" value="ECO:0007669"/>
    <property type="project" value="UniProtKB-KW"/>
</dbReference>
<evidence type="ECO:0000313" key="8">
    <source>
        <dbReference type="EMBL" id="MFC4826322.1"/>
    </source>
</evidence>
<keyword evidence="2 7" id="KW-0349">Heme</keyword>
<evidence type="ECO:0000256" key="3">
    <source>
        <dbReference type="ARBA" id="ARBA00022723"/>
    </source>
</evidence>